<protein>
    <submittedName>
        <fullName evidence="2">Uncharacterized protein</fullName>
    </submittedName>
</protein>
<evidence type="ECO:0000313" key="2">
    <source>
        <dbReference type="EMBL" id="KAG5644012.1"/>
    </source>
</evidence>
<proteinExistence type="predicted"/>
<organism evidence="2 3">
    <name type="scientific">Asterophora parasitica</name>
    <dbReference type="NCBI Taxonomy" id="117018"/>
    <lineage>
        <taxon>Eukaryota</taxon>
        <taxon>Fungi</taxon>
        <taxon>Dikarya</taxon>
        <taxon>Basidiomycota</taxon>
        <taxon>Agaricomycotina</taxon>
        <taxon>Agaricomycetes</taxon>
        <taxon>Agaricomycetidae</taxon>
        <taxon>Agaricales</taxon>
        <taxon>Tricholomatineae</taxon>
        <taxon>Lyophyllaceae</taxon>
        <taxon>Asterophora</taxon>
    </lineage>
</organism>
<feature type="compositionally biased region" description="Polar residues" evidence="1">
    <location>
        <begin position="93"/>
        <end position="110"/>
    </location>
</feature>
<evidence type="ECO:0000313" key="3">
    <source>
        <dbReference type="Proteomes" id="UP000775547"/>
    </source>
</evidence>
<dbReference type="Proteomes" id="UP000775547">
    <property type="component" value="Unassembled WGS sequence"/>
</dbReference>
<comment type="caution">
    <text evidence="2">The sequence shown here is derived from an EMBL/GenBank/DDBJ whole genome shotgun (WGS) entry which is preliminary data.</text>
</comment>
<feature type="region of interest" description="Disordered" evidence="1">
    <location>
        <begin position="93"/>
        <end position="164"/>
    </location>
</feature>
<dbReference type="OrthoDB" id="10266696at2759"/>
<name>A0A9P7G4M3_9AGAR</name>
<dbReference type="EMBL" id="JABCKV010000086">
    <property type="protein sequence ID" value="KAG5644012.1"/>
    <property type="molecule type" value="Genomic_DNA"/>
</dbReference>
<feature type="compositionally biased region" description="Polar residues" evidence="1">
    <location>
        <begin position="129"/>
        <end position="159"/>
    </location>
</feature>
<reference evidence="2" key="2">
    <citation type="submission" date="2021-10" db="EMBL/GenBank/DDBJ databases">
        <title>Phylogenomics reveals ancestral predisposition of the termite-cultivated fungus Termitomyces towards a domesticated lifestyle.</title>
        <authorList>
            <person name="Auxier B."/>
            <person name="Grum-Grzhimaylo A."/>
            <person name="Cardenas M.E."/>
            <person name="Lodge J.D."/>
            <person name="Laessoe T."/>
            <person name="Pedersen O."/>
            <person name="Smith M.E."/>
            <person name="Kuyper T.W."/>
            <person name="Franco-Molano E.A."/>
            <person name="Baroni T.J."/>
            <person name="Aanen D.K."/>
        </authorList>
    </citation>
    <scope>NUCLEOTIDE SEQUENCE</scope>
    <source>
        <strain evidence="2">AP01</strain>
        <tissue evidence="2">Mycelium</tissue>
    </source>
</reference>
<keyword evidence="3" id="KW-1185">Reference proteome</keyword>
<accession>A0A9P7G4M3</accession>
<feature type="compositionally biased region" description="Low complexity" evidence="1">
    <location>
        <begin position="112"/>
        <end position="124"/>
    </location>
</feature>
<dbReference type="AlphaFoldDB" id="A0A9P7G4M3"/>
<reference evidence="2" key="1">
    <citation type="submission" date="2020-07" db="EMBL/GenBank/DDBJ databases">
        <authorList>
            <person name="Nieuwenhuis M."/>
            <person name="Van De Peppel L.J.J."/>
        </authorList>
    </citation>
    <scope>NUCLEOTIDE SEQUENCE</scope>
    <source>
        <strain evidence="2">AP01</strain>
        <tissue evidence="2">Mycelium</tissue>
    </source>
</reference>
<gene>
    <name evidence="2" type="ORF">DXG03_009227</name>
</gene>
<sequence length="274" mass="28871">MGSSLPLQFQIPSTTTMPNVQQSTFPGSTSSYQTAMGSGVNPFQQQYVPMNPFAQQQYSASVQSSAFAAAGPFTPSLGFINQPQQQYFANEPQMQSPMSAPGTHAQNNFFHPQPQQGAPTAGQALFASGNAQGGSFMSGSASQGQFLSSSPAQQFPSHSPQLLTQTTPQPQMQLLSTTPQPQMARMSTTPQLQMQMGAMGQPSGGQFMSSSPGLGMGMVGGLQQGQFMSTTPQPQMQMQQQGYFGAQPQGQFGSFSGQPFSAGGFTGAQQWGAM</sequence>
<evidence type="ECO:0000256" key="1">
    <source>
        <dbReference type="SAM" id="MobiDB-lite"/>
    </source>
</evidence>